<accession>A0A8H7C843</accession>
<comment type="caution">
    <text evidence="2">The sequence shown here is derived from an EMBL/GenBank/DDBJ whole genome shotgun (WGS) entry which is preliminary data.</text>
</comment>
<dbReference type="AlphaFoldDB" id="A0A8H7C843"/>
<dbReference type="PANTHER" id="PTHR32027:SF0">
    <property type="entry name" value="CYTOSINE DEAMINASE"/>
    <property type="match status" value="1"/>
</dbReference>
<evidence type="ECO:0000313" key="2">
    <source>
        <dbReference type="EMBL" id="KAF7768211.1"/>
    </source>
</evidence>
<feature type="region of interest" description="Disordered" evidence="1">
    <location>
        <begin position="417"/>
        <end position="438"/>
    </location>
</feature>
<protein>
    <recommendedName>
        <fullName evidence="4">Amidohydrolase-related domain-containing protein</fullName>
    </recommendedName>
</protein>
<dbReference type="EMBL" id="JABXXO010000010">
    <property type="protein sequence ID" value="KAF7768211.1"/>
    <property type="molecule type" value="Genomic_DNA"/>
</dbReference>
<proteinExistence type="predicted"/>
<dbReference type="InterPro" id="IPR032466">
    <property type="entry name" value="Metal_Hydrolase"/>
</dbReference>
<dbReference type="Gene3D" id="3.20.20.140">
    <property type="entry name" value="Metal-dependent hydrolases"/>
    <property type="match status" value="1"/>
</dbReference>
<evidence type="ECO:0008006" key="4">
    <source>
        <dbReference type="Google" id="ProtNLM"/>
    </source>
</evidence>
<dbReference type="InterPro" id="IPR052349">
    <property type="entry name" value="Metallo-hydrolase_Enzymes"/>
</dbReference>
<dbReference type="Proteomes" id="UP000629468">
    <property type="component" value="Unassembled WGS sequence"/>
</dbReference>
<evidence type="ECO:0000313" key="3">
    <source>
        <dbReference type="Proteomes" id="UP000629468"/>
    </source>
</evidence>
<dbReference type="GO" id="GO:0016814">
    <property type="term" value="F:hydrolase activity, acting on carbon-nitrogen (but not peptide) bonds, in cyclic amidines"/>
    <property type="evidence" value="ECO:0007669"/>
    <property type="project" value="TreeGrafter"/>
</dbReference>
<sequence length="503" mass="55040">MSNLWIINACLPPGFQSTQEDPGYEGYEGTWTVQCSNGMVTGVFQTGDSEMGNPVAEDLQLVDARGGLVLPSLCHAHIHLDKCFILDRCGDLITGGFNEAMAFTAKAKQSFPADLDDLYRRGAQLIEESVENGVTSMRAHVEVDEIVRFSCLEVAIKLKAQYEDICYIQIAVFAQEALFKNASDVEPGENYKILCQAAKVEGVSAVGSAPYVEPTTEQAKKNIALVFEAAMNSGDGLRHIDFHLDYNLNPTAEPLIYEVITQARIYCSSRPKEKASRARPRITIGHATRLQLFSPAEWRSLSASISDLPITLVGLPQSDMYMQGRDYWDDPLGPPRSTLRVPFLEEAYGIKVAMAVNNVDNGFTPQGTLDPLSSLVTFGVAVFQAATPRAIRTLIESVTVISKQAIGLEPCNSAAASEMSVDKGEDDSGVSSSLSSEKRAHAARTLPTDLFPTRGDQADFVILHDNKTLRSVALNPSFERTTIKNGKVIARRQKRRWIVGNSN</sequence>
<reference evidence="2 3" key="1">
    <citation type="journal article" name="Sci. Rep.">
        <title>Telomere-to-telomere assembled and centromere annotated genomes of the two main subspecies of the button mushroom Agaricus bisporus reveal especially polymorphic chromosome ends.</title>
        <authorList>
            <person name="Sonnenberg A.S.M."/>
            <person name="Sedaghat-Telgerd N."/>
            <person name="Lavrijssen B."/>
            <person name="Ohm R.A."/>
            <person name="Hendrickx P.M."/>
            <person name="Scholtmeijer K."/>
            <person name="Baars J.J.P."/>
            <person name="van Peer A."/>
        </authorList>
    </citation>
    <scope>NUCLEOTIDE SEQUENCE [LARGE SCALE GENOMIC DNA]</scope>
    <source>
        <strain evidence="2 3">H119_p4</strain>
    </source>
</reference>
<name>A0A8H7C843_AGABI</name>
<dbReference type="SUPFAM" id="SSF51556">
    <property type="entry name" value="Metallo-dependent hydrolases"/>
    <property type="match status" value="1"/>
</dbReference>
<evidence type="ECO:0000256" key="1">
    <source>
        <dbReference type="SAM" id="MobiDB-lite"/>
    </source>
</evidence>
<organism evidence="2 3">
    <name type="scientific">Agaricus bisporus var. burnettii</name>
    <dbReference type="NCBI Taxonomy" id="192524"/>
    <lineage>
        <taxon>Eukaryota</taxon>
        <taxon>Fungi</taxon>
        <taxon>Dikarya</taxon>
        <taxon>Basidiomycota</taxon>
        <taxon>Agaricomycotina</taxon>
        <taxon>Agaricomycetes</taxon>
        <taxon>Agaricomycetidae</taxon>
        <taxon>Agaricales</taxon>
        <taxon>Agaricineae</taxon>
        <taxon>Agaricaceae</taxon>
        <taxon>Agaricus</taxon>
    </lineage>
</organism>
<dbReference type="PANTHER" id="PTHR32027">
    <property type="entry name" value="CYTOSINE DEAMINASE"/>
    <property type="match status" value="1"/>
</dbReference>
<gene>
    <name evidence="2" type="ORF">Agabi119p4_7454</name>
</gene>